<evidence type="ECO:0000259" key="2">
    <source>
        <dbReference type="Pfam" id="PF14040"/>
    </source>
</evidence>
<sequence>MAKSYNFAYKYEDSYHPTALTQIGHDHYTYDANGNPTLLTYDSSNTNAAIRRTAALKASGISSSSQVDRNEYPHTEEGGSNASVMQVPRSENRFHGQYLSTLVKSNNMKIGDHFPIILVPDNSKKEKQHIPLLVLQFLSLKKYIPTEMLLRILQ</sequence>
<evidence type="ECO:0000256" key="1">
    <source>
        <dbReference type="SAM" id="MobiDB-lite"/>
    </source>
</evidence>
<evidence type="ECO:0000313" key="3">
    <source>
        <dbReference type="EMBL" id="QUB76169.1"/>
    </source>
</evidence>
<organism evidence="3 4">
    <name type="scientific">Prevotella melaninogenica</name>
    <dbReference type="NCBI Taxonomy" id="28132"/>
    <lineage>
        <taxon>Bacteria</taxon>
        <taxon>Pseudomonadati</taxon>
        <taxon>Bacteroidota</taxon>
        <taxon>Bacteroidia</taxon>
        <taxon>Bacteroidales</taxon>
        <taxon>Prevotellaceae</taxon>
        <taxon>Prevotella</taxon>
    </lineage>
</organism>
<keyword evidence="4" id="KW-1185">Reference proteome</keyword>
<gene>
    <name evidence="3" type="ORF">J5A58_01580</name>
</gene>
<dbReference type="Proteomes" id="UP000682195">
    <property type="component" value="Chromosome 1"/>
</dbReference>
<reference evidence="3 4" key="1">
    <citation type="submission" date="2021-03" db="EMBL/GenBank/DDBJ databases">
        <title>Human Oral Microbial Genomes.</title>
        <authorList>
            <person name="Johnston C.D."/>
            <person name="Chen T."/>
            <person name="Dewhirst F.E."/>
        </authorList>
    </citation>
    <scope>NUCLEOTIDE SEQUENCE [LARGE SCALE GENOMIC DNA]</scope>
    <source>
        <strain evidence="3 4">F0054</strain>
    </source>
</reference>
<proteinExistence type="predicted"/>
<dbReference type="InterPro" id="IPR029476">
    <property type="entry name" value="DNase_NucA_NucB"/>
</dbReference>
<dbReference type="EMBL" id="CP072361">
    <property type="protein sequence ID" value="QUB76169.1"/>
    <property type="molecule type" value="Genomic_DNA"/>
</dbReference>
<accession>A0ABX7XRE5</accession>
<name>A0ABX7XRE5_9BACT</name>
<protein>
    <recommendedName>
        <fullName evidence="2">Deoxyribonuclease NucA/NucB domain-containing protein</fullName>
    </recommendedName>
</protein>
<feature type="compositionally biased region" description="Basic and acidic residues" evidence="1">
    <location>
        <begin position="68"/>
        <end position="77"/>
    </location>
</feature>
<evidence type="ECO:0000313" key="4">
    <source>
        <dbReference type="Proteomes" id="UP000682195"/>
    </source>
</evidence>
<feature type="domain" description="Deoxyribonuclease NucA/NucB" evidence="2">
    <location>
        <begin position="33"/>
        <end position="116"/>
    </location>
</feature>
<dbReference type="Pfam" id="PF14040">
    <property type="entry name" value="DNase_NucA_NucB"/>
    <property type="match status" value="1"/>
</dbReference>
<feature type="region of interest" description="Disordered" evidence="1">
    <location>
        <begin position="61"/>
        <end position="82"/>
    </location>
</feature>